<keyword evidence="2" id="KW-1185">Reference proteome</keyword>
<sequence>MKIFGYSIMLIFIISSLYACNNPLEDVSIKIKDPLTSSAINLTYKNAVSNDTTLVPKQIKFTFLGEDAEGIVSSVGNKKINISREGLLGIALAPDYVKRPANIKVVASLEGYLTDINYITLTNTANTNKTIRMFNISNLPKGMSVDVKKIESSSVESTTTTLKTNGKNEQVSLVLNAGTNLLAPNTEKLSGQFSYILTHFENIARDFVPSNYTIYQAVGVDNKEIPPFELVPYGFFSLKAMNEKFDEGSNLSKSTSVSIEISNNSYHTNGQILKEGDVIPFWGYINNVWKMLGNPIIKKNSNGKLYVSSNITALTHYALGEMIPVCVKGPLIKITSQNNGLDIYHYCRLVEVSSGRNVGDLYISLNNGALYSLAGRRKNTVYLQVYNFNNQFGGDLSKPIFQSQPFDLCDEKTIPVNIAAPPPQPVNVELIIECPKGQVVNESAVPVKIDIQFQPKGAAASDWRDLMTLTRTQRSGSTYKLKVGSTYSIRASPNPAQGWIFYKRDTLIKDVNYRFYIDSKDFCK</sequence>
<dbReference type="RefSeq" id="WP_323248292.1">
    <property type="nucleotide sequence ID" value="NZ_JAYFUL010000009.1"/>
</dbReference>
<accession>A0ABU5QLW0</accession>
<organism evidence="1 2">
    <name type="scientific">Arcicella aquatica</name>
    <dbReference type="NCBI Taxonomy" id="217141"/>
    <lineage>
        <taxon>Bacteria</taxon>
        <taxon>Pseudomonadati</taxon>
        <taxon>Bacteroidota</taxon>
        <taxon>Cytophagia</taxon>
        <taxon>Cytophagales</taxon>
        <taxon>Flectobacillaceae</taxon>
        <taxon>Arcicella</taxon>
    </lineage>
</organism>
<dbReference type="EMBL" id="JAYFUL010000009">
    <property type="protein sequence ID" value="MEA5257724.1"/>
    <property type="molecule type" value="Genomic_DNA"/>
</dbReference>
<gene>
    <name evidence="1" type="ORF">VB264_08005</name>
</gene>
<dbReference type="PROSITE" id="PS51257">
    <property type="entry name" value="PROKAR_LIPOPROTEIN"/>
    <property type="match status" value="1"/>
</dbReference>
<proteinExistence type="predicted"/>
<dbReference type="Proteomes" id="UP001304671">
    <property type="component" value="Unassembled WGS sequence"/>
</dbReference>
<name>A0ABU5QLW0_9BACT</name>
<comment type="caution">
    <text evidence="1">The sequence shown here is derived from an EMBL/GenBank/DDBJ whole genome shotgun (WGS) entry which is preliminary data.</text>
</comment>
<protein>
    <submittedName>
        <fullName evidence="1">Uncharacterized protein</fullName>
    </submittedName>
</protein>
<evidence type="ECO:0000313" key="2">
    <source>
        <dbReference type="Proteomes" id="UP001304671"/>
    </source>
</evidence>
<evidence type="ECO:0000313" key="1">
    <source>
        <dbReference type="EMBL" id="MEA5257724.1"/>
    </source>
</evidence>
<reference evidence="1 2" key="1">
    <citation type="submission" date="2023-12" db="EMBL/GenBank/DDBJ databases">
        <title>Novel species of the genus Arcicella isolated from rivers.</title>
        <authorList>
            <person name="Lu H."/>
        </authorList>
    </citation>
    <scope>NUCLEOTIDE SEQUENCE [LARGE SCALE GENOMIC DNA]</scope>
    <source>
        <strain evidence="1 2">LMG 21963</strain>
    </source>
</reference>